<organism evidence="2 3">
    <name type="scientific">Vitrella brassicaformis (strain CCMP3155)</name>
    <dbReference type="NCBI Taxonomy" id="1169540"/>
    <lineage>
        <taxon>Eukaryota</taxon>
        <taxon>Sar</taxon>
        <taxon>Alveolata</taxon>
        <taxon>Colpodellida</taxon>
        <taxon>Vitrellaceae</taxon>
        <taxon>Vitrella</taxon>
    </lineage>
</organism>
<reference evidence="2 3" key="1">
    <citation type="submission" date="2014-11" db="EMBL/GenBank/DDBJ databases">
        <authorList>
            <person name="Zhu J."/>
            <person name="Qi W."/>
            <person name="Song R."/>
        </authorList>
    </citation>
    <scope>NUCLEOTIDE SEQUENCE [LARGE SCALE GENOMIC DNA]</scope>
</reference>
<evidence type="ECO:0000256" key="1">
    <source>
        <dbReference type="SAM" id="Phobius"/>
    </source>
</evidence>
<dbReference type="PANTHER" id="PTHR35498:SF1">
    <property type="entry name" value="LOW PSII ACCUMULATION-LIKE PROTEIN"/>
    <property type="match status" value="1"/>
</dbReference>
<dbReference type="EMBL" id="CDMY01000069">
    <property type="protein sequence ID" value="CEL92366.1"/>
    <property type="molecule type" value="Genomic_DNA"/>
</dbReference>
<protein>
    <submittedName>
        <fullName evidence="2">Uncharacterized protein</fullName>
    </submittedName>
</protein>
<evidence type="ECO:0000313" key="2">
    <source>
        <dbReference type="EMBL" id="CEL92366.1"/>
    </source>
</evidence>
<keyword evidence="3" id="KW-1185">Reference proteome</keyword>
<dbReference type="Proteomes" id="UP000041254">
    <property type="component" value="Unassembled WGS sequence"/>
</dbReference>
<gene>
    <name evidence="2" type="ORF">Vbra_6824</name>
</gene>
<dbReference type="InParanoid" id="A0A0G4E9P3"/>
<keyword evidence="1" id="KW-1133">Transmembrane helix</keyword>
<accession>A0A0G4E9P3</accession>
<keyword evidence="1" id="KW-0472">Membrane</keyword>
<dbReference type="Pfam" id="PF11998">
    <property type="entry name" value="DUF3493"/>
    <property type="match status" value="1"/>
</dbReference>
<keyword evidence="1" id="KW-0812">Transmembrane</keyword>
<proteinExistence type="predicted"/>
<feature type="transmembrane region" description="Helical" evidence="1">
    <location>
        <begin position="25"/>
        <end position="49"/>
    </location>
</feature>
<dbReference type="OrthoDB" id="5130at2759"/>
<dbReference type="AlphaFoldDB" id="A0A0G4E9P3"/>
<dbReference type="VEuPathDB" id="CryptoDB:Vbra_6824"/>
<dbReference type="STRING" id="1169540.A0A0G4E9P3"/>
<evidence type="ECO:0000313" key="3">
    <source>
        <dbReference type="Proteomes" id="UP000041254"/>
    </source>
</evidence>
<name>A0A0G4E9P3_VITBC</name>
<dbReference type="OMA" id="WQLVPVY"/>
<sequence length="275" mass="29950">MADEGQEMMTKLREEVESPFRKVRFALYIAGAAGAAVSGLVALTQTIAALSGINVELLPEASRNLAIDVAAIAVIAFLWRRDLISQNSRYERISQGAKLAALGLQLQMADDSNVVSLADLRRRRGREKRVAIVLGGKEAVQRSLDSAVPVSSELLANDLLVVPLVIGQTGDELNAERITDGPRIATLFNLQSDLESREGQPHVALPFGFNQWIDTLQSELVTAEKQKLNPIDDGLLIVIKKNGRVGTRKVGAPIWSSLIQDVERRREAGLDVVNI</sequence>
<dbReference type="PANTHER" id="PTHR35498">
    <property type="entry name" value="PROTEIN LOW PSII ACCUMULATION 1, CHLOROPLASTIC"/>
    <property type="match status" value="1"/>
</dbReference>
<dbReference type="InterPro" id="IPR021883">
    <property type="entry name" value="LPA1-like"/>
</dbReference>